<protein>
    <submittedName>
        <fullName evidence="2">Hypothetical_protein</fullName>
    </submittedName>
</protein>
<reference evidence="2 3" key="2">
    <citation type="submission" date="2024-07" db="EMBL/GenBank/DDBJ databases">
        <authorList>
            <person name="Akdeniz Z."/>
        </authorList>
    </citation>
    <scope>NUCLEOTIDE SEQUENCE [LARGE SCALE GENOMIC DNA]</scope>
</reference>
<dbReference type="EMBL" id="CATOUU010000654">
    <property type="protein sequence ID" value="CAI9938373.1"/>
    <property type="molecule type" value="Genomic_DNA"/>
</dbReference>
<name>A0AA86PJM4_9EUKA</name>
<evidence type="ECO:0000313" key="2">
    <source>
        <dbReference type="EMBL" id="CAL5990680.1"/>
    </source>
</evidence>
<dbReference type="Proteomes" id="UP001642409">
    <property type="component" value="Unassembled WGS sequence"/>
</dbReference>
<evidence type="ECO:0000313" key="3">
    <source>
        <dbReference type="Proteomes" id="UP001642409"/>
    </source>
</evidence>
<gene>
    <name evidence="2" type="ORF">HINF_LOCUS11512</name>
    <name evidence="1" type="ORF">HINF_LOCUS26018</name>
</gene>
<sequence>MQQPKLQIYFFNSCIVVTVSTSPENILFREITINLLYLEQCENIRKKSMEKILVKIYLYVQFQYNSNPRQFLSRMGTLGRLLLIFLLRLFKDLTLNGIKIVQMKQKTLSIYKKNQVIHQTQNILIFYFLIFE</sequence>
<evidence type="ECO:0000313" key="1">
    <source>
        <dbReference type="EMBL" id="CAI9938373.1"/>
    </source>
</evidence>
<reference evidence="1" key="1">
    <citation type="submission" date="2023-06" db="EMBL/GenBank/DDBJ databases">
        <authorList>
            <person name="Kurt Z."/>
        </authorList>
    </citation>
    <scope>NUCLEOTIDE SEQUENCE</scope>
</reference>
<dbReference type="EMBL" id="CAXDID020000025">
    <property type="protein sequence ID" value="CAL5990680.1"/>
    <property type="molecule type" value="Genomic_DNA"/>
</dbReference>
<comment type="caution">
    <text evidence="1">The sequence shown here is derived from an EMBL/GenBank/DDBJ whole genome shotgun (WGS) entry which is preliminary data.</text>
</comment>
<organism evidence="1">
    <name type="scientific">Hexamita inflata</name>
    <dbReference type="NCBI Taxonomy" id="28002"/>
    <lineage>
        <taxon>Eukaryota</taxon>
        <taxon>Metamonada</taxon>
        <taxon>Diplomonadida</taxon>
        <taxon>Hexamitidae</taxon>
        <taxon>Hexamitinae</taxon>
        <taxon>Hexamita</taxon>
    </lineage>
</organism>
<proteinExistence type="predicted"/>
<keyword evidence="3" id="KW-1185">Reference proteome</keyword>
<dbReference type="AlphaFoldDB" id="A0AA86PJM4"/>
<accession>A0AA86PJM4</accession>